<evidence type="ECO:0000313" key="2">
    <source>
        <dbReference type="EMBL" id="PAC72619.1"/>
    </source>
</evidence>
<evidence type="ECO:0000259" key="1">
    <source>
        <dbReference type="PROSITE" id="PS50943"/>
    </source>
</evidence>
<sequence>MTKESGIRAVKPELLDKIAKALEVSEGALKDYGVETAQDLMALLLQLEEGYGLVPSEDGMGLAVDPKAPHAPKLAQSIKTWAEKRAELECGEVDEAAYADWKASF</sequence>
<dbReference type="AlphaFoldDB" id="A0A267WJ20"/>
<comment type="caution">
    <text evidence="2">The sequence shown here is derived from an EMBL/GenBank/DDBJ whole genome shotgun (WGS) entry which is preliminary data.</text>
</comment>
<protein>
    <submittedName>
        <fullName evidence="2">XRE family transcriptional regulator</fullName>
    </submittedName>
</protein>
<feature type="domain" description="HTH cro/C1-type" evidence="1">
    <location>
        <begin position="4"/>
        <end position="29"/>
    </location>
</feature>
<dbReference type="RefSeq" id="WP_095280022.1">
    <property type="nucleotide sequence ID" value="NZ_MNLB01000026.1"/>
</dbReference>
<accession>A0A267WJ20</accession>
<name>A0A267WJ20_BIFPS</name>
<proteinExistence type="predicted"/>
<gene>
    <name evidence="2" type="ORF">BPS1E_1887</name>
</gene>
<dbReference type="EMBL" id="MNLB01000026">
    <property type="protein sequence ID" value="PAC72619.1"/>
    <property type="molecule type" value="Genomic_DNA"/>
</dbReference>
<dbReference type="PROSITE" id="PS50943">
    <property type="entry name" value="HTH_CROC1"/>
    <property type="match status" value="1"/>
</dbReference>
<dbReference type="InterPro" id="IPR001387">
    <property type="entry name" value="Cro/C1-type_HTH"/>
</dbReference>
<dbReference type="Proteomes" id="UP000216789">
    <property type="component" value="Unassembled WGS sequence"/>
</dbReference>
<reference evidence="2 3" key="1">
    <citation type="journal article" date="2017" name="ISME J.">
        <title>Unveiling bifidobacterial biogeography across the mammalian branch of the tree of life.</title>
        <authorList>
            <person name="Milani C."/>
            <person name="Mangifesta M."/>
            <person name="Mancabelli L."/>
            <person name="Lugli G.A."/>
            <person name="James K."/>
            <person name="Duranti S."/>
            <person name="Turroni F."/>
            <person name="Ferrario C."/>
            <person name="Ossiprandi M.C."/>
            <person name="van Sinderen D."/>
            <person name="Ventura M."/>
        </authorList>
    </citation>
    <scope>NUCLEOTIDE SEQUENCE [LARGE SCALE GENOMIC DNA]</scope>
    <source>
        <strain evidence="2 3">1E</strain>
    </source>
</reference>
<organism evidence="2 3">
    <name type="scientific">Bifidobacterium pseudocatenulatum</name>
    <dbReference type="NCBI Taxonomy" id="28026"/>
    <lineage>
        <taxon>Bacteria</taxon>
        <taxon>Bacillati</taxon>
        <taxon>Actinomycetota</taxon>
        <taxon>Actinomycetes</taxon>
        <taxon>Bifidobacteriales</taxon>
        <taxon>Bifidobacteriaceae</taxon>
        <taxon>Bifidobacterium</taxon>
    </lineage>
</organism>
<evidence type="ECO:0000313" key="3">
    <source>
        <dbReference type="Proteomes" id="UP000216789"/>
    </source>
</evidence>